<accession>A0A7V2ATB4</accession>
<protein>
    <submittedName>
        <fullName evidence="1">Osmotically inducible protein C</fullName>
    </submittedName>
</protein>
<comment type="caution">
    <text evidence="1">The sequence shown here is derived from an EMBL/GenBank/DDBJ whole genome shotgun (WGS) entry which is preliminary data.</text>
</comment>
<dbReference type="Proteomes" id="UP000886069">
    <property type="component" value="Unassembled WGS sequence"/>
</dbReference>
<dbReference type="AlphaFoldDB" id="A0A7V2ATB4"/>
<feature type="non-terminal residue" evidence="1">
    <location>
        <position position="32"/>
    </location>
</feature>
<dbReference type="EMBL" id="DSEC01000016">
    <property type="protein sequence ID" value="HER42862.1"/>
    <property type="molecule type" value="Genomic_DNA"/>
</dbReference>
<gene>
    <name evidence="1" type="ORF">ENO08_00180</name>
</gene>
<name>A0A7V2ATB4_UNCEI</name>
<sequence>MDLIITFPGGKKVDAEYKGHTIHTDQSVLAGG</sequence>
<reference evidence="1" key="1">
    <citation type="journal article" date="2020" name="mSystems">
        <title>Genome- and Community-Level Interaction Insights into Carbon Utilization and Element Cycling Functions of Hydrothermarchaeota in Hydrothermal Sediment.</title>
        <authorList>
            <person name="Zhou Z."/>
            <person name="Liu Y."/>
            <person name="Xu W."/>
            <person name="Pan J."/>
            <person name="Luo Z.H."/>
            <person name="Li M."/>
        </authorList>
    </citation>
    <scope>NUCLEOTIDE SEQUENCE [LARGE SCALE GENOMIC DNA]</scope>
    <source>
        <strain evidence="1">SpSt-1233</strain>
    </source>
</reference>
<organism evidence="1">
    <name type="scientific">Eiseniibacteriota bacterium</name>
    <dbReference type="NCBI Taxonomy" id="2212470"/>
    <lineage>
        <taxon>Bacteria</taxon>
        <taxon>Candidatus Eiseniibacteriota</taxon>
    </lineage>
</organism>
<proteinExistence type="predicted"/>
<evidence type="ECO:0000313" key="1">
    <source>
        <dbReference type="EMBL" id="HER42862.1"/>
    </source>
</evidence>